<evidence type="ECO:0000256" key="4">
    <source>
        <dbReference type="ARBA" id="ARBA00022692"/>
    </source>
</evidence>
<evidence type="ECO:0000256" key="2">
    <source>
        <dbReference type="ARBA" id="ARBA00008163"/>
    </source>
</evidence>
<organism evidence="9 10">
    <name type="scientific">Candidatus Defluviicoccus seviourii</name>
    <dbReference type="NCBI Taxonomy" id="2565273"/>
    <lineage>
        <taxon>Bacteria</taxon>
        <taxon>Pseudomonadati</taxon>
        <taxon>Pseudomonadota</taxon>
        <taxon>Alphaproteobacteria</taxon>
        <taxon>Rhodospirillales</taxon>
        <taxon>Rhodospirillaceae</taxon>
        <taxon>Defluviicoccus</taxon>
    </lineage>
</organism>
<evidence type="ECO:0000256" key="5">
    <source>
        <dbReference type="ARBA" id="ARBA00022729"/>
    </source>
</evidence>
<accession>A0A564WCT8</accession>
<gene>
    <name evidence="9" type="ORF">DF3PA_20011</name>
</gene>
<keyword evidence="7" id="KW-0998">Cell outer membrane</keyword>
<dbReference type="PANTHER" id="PTHR35093:SF8">
    <property type="entry name" value="OUTER MEMBRANE PROTEIN NMB0088-RELATED"/>
    <property type="match status" value="1"/>
</dbReference>
<keyword evidence="8" id="KW-1133">Transmembrane helix</keyword>
<keyword evidence="10" id="KW-1185">Reference proteome</keyword>
<evidence type="ECO:0000256" key="1">
    <source>
        <dbReference type="ARBA" id="ARBA00004571"/>
    </source>
</evidence>
<evidence type="ECO:0000256" key="7">
    <source>
        <dbReference type="ARBA" id="ARBA00023237"/>
    </source>
</evidence>
<feature type="transmembrane region" description="Helical" evidence="8">
    <location>
        <begin position="49"/>
        <end position="67"/>
    </location>
</feature>
<comment type="caution">
    <text evidence="9">The sequence shown here is derived from an EMBL/GenBank/DDBJ whole genome shotgun (WGS) entry which is preliminary data.</text>
</comment>
<protein>
    <submittedName>
        <fullName evidence="9">Long-chain fatty acid transport protein (Modular protein)</fullName>
    </submittedName>
</protein>
<evidence type="ECO:0000256" key="3">
    <source>
        <dbReference type="ARBA" id="ARBA00022452"/>
    </source>
</evidence>
<keyword evidence="4 8" id="KW-0812">Transmembrane</keyword>
<name>A0A564WCT8_9PROT</name>
<dbReference type="PANTHER" id="PTHR35093">
    <property type="entry name" value="OUTER MEMBRANE PROTEIN NMB0088-RELATED"/>
    <property type="match status" value="1"/>
</dbReference>
<dbReference type="EMBL" id="UXAT02000012">
    <property type="protein sequence ID" value="VUX46111.1"/>
    <property type="molecule type" value="Genomic_DNA"/>
</dbReference>
<evidence type="ECO:0000256" key="6">
    <source>
        <dbReference type="ARBA" id="ARBA00023136"/>
    </source>
</evidence>
<evidence type="ECO:0000313" key="10">
    <source>
        <dbReference type="Proteomes" id="UP000326641"/>
    </source>
</evidence>
<dbReference type="Pfam" id="PF03349">
    <property type="entry name" value="Toluene_X"/>
    <property type="match status" value="1"/>
</dbReference>
<keyword evidence="6 8" id="KW-0472">Membrane</keyword>
<dbReference type="Gene3D" id="2.40.160.60">
    <property type="entry name" value="Outer membrane protein transport protein (OMPP1/FadL/TodX)"/>
    <property type="match status" value="1"/>
</dbReference>
<keyword evidence="5" id="KW-0732">Signal</keyword>
<comment type="similarity">
    <text evidence="2">Belongs to the OmpP1/FadL family.</text>
</comment>
<dbReference type="SUPFAM" id="SSF56935">
    <property type="entry name" value="Porins"/>
    <property type="match status" value="1"/>
</dbReference>
<keyword evidence="3" id="KW-1134">Transmembrane beta strand</keyword>
<dbReference type="GO" id="GO:0009279">
    <property type="term" value="C:cell outer membrane"/>
    <property type="evidence" value="ECO:0007669"/>
    <property type="project" value="UniProtKB-SubCell"/>
</dbReference>
<dbReference type="AlphaFoldDB" id="A0A564WCT8"/>
<reference evidence="9" key="1">
    <citation type="submission" date="2018-11" db="EMBL/GenBank/DDBJ databases">
        <authorList>
            <person name="Onetto C."/>
        </authorList>
    </citation>
    <scope>NUCLEOTIDE SEQUENCE [LARGE SCALE GENOMIC DNA]</scope>
</reference>
<dbReference type="InterPro" id="IPR005017">
    <property type="entry name" value="OMPP1/FadL/TodX"/>
</dbReference>
<comment type="subcellular location">
    <subcellularLocation>
        <location evidence="1">Cell outer membrane</location>
        <topology evidence="1">Multi-pass membrane protein</topology>
    </subcellularLocation>
</comment>
<proteinExistence type="inferred from homology"/>
<evidence type="ECO:0000313" key="9">
    <source>
        <dbReference type="EMBL" id="VUX46111.1"/>
    </source>
</evidence>
<evidence type="ECO:0000256" key="8">
    <source>
        <dbReference type="SAM" id="Phobius"/>
    </source>
</evidence>
<sequence>MIWFLTRRSISLGRSRYKDSGSLLQEQRLTFSNWDFGIGMPSKMARKRLLSRVSVVWLAIGCGLLVAQPAHSAGLFLTEMATPDLGTAAAGRAALAVDAATAFGNPAGMTRLDKSQMLAGIQPAYGITQFDRDSETTISGGNGGNALGFIPGLAGYYVYSATPDLKFGITLGSNFGLSSRYQSNWSGRYYALQEEILTLSAFPVAAYRLNNWLSVGAGAQIIYGKLHSRTGINDALDGGDASLDVSDHDVGYGGLAGILIEPIEGTRFGITYTSQVKLDFKDKPTTNNLGPLLQNALDASGLTGARLDIGLTIPNQVMVSAYHDLTDSLAIMGNVVWQQWSEFGKPTVEVQSTTSNKATANLNYDDTWGFALGTRYKFHPEWTWSLGFAFDTSPISTKERSPALPLDQQIRVGTGIQYAFSDRITLGVAYEYLNLGSADIDRSRPLAGTLKGDYSTNEIHWFNMTVAWTF</sequence>
<dbReference type="GO" id="GO:0015483">
    <property type="term" value="F:long-chain fatty acid transporting porin activity"/>
    <property type="evidence" value="ECO:0007669"/>
    <property type="project" value="TreeGrafter"/>
</dbReference>
<dbReference type="Proteomes" id="UP000326641">
    <property type="component" value="Unassembled WGS sequence"/>
</dbReference>